<gene>
    <name evidence="3" type="ORF">TBC1_112362</name>
</gene>
<dbReference type="STRING" id="1678841.TBC1_112362"/>
<comment type="similarity">
    <text evidence="1">Belongs to the free Met sulfoxide reductase family.</text>
</comment>
<feature type="domain" description="GAF" evidence="2">
    <location>
        <begin position="42"/>
        <end position="151"/>
    </location>
</feature>
<evidence type="ECO:0000313" key="3">
    <source>
        <dbReference type="EMBL" id="GAP44198.1"/>
    </source>
</evidence>
<dbReference type="SUPFAM" id="SSF55781">
    <property type="entry name" value="GAF domain-like"/>
    <property type="match status" value="1"/>
</dbReference>
<dbReference type="Pfam" id="PF13185">
    <property type="entry name" value="GAF_2"/>
    <property type="match status" value="1"/>
</dbReference>
<sequence length="153" mass="17067">MDKEKKEGRYQRLFTQIEQLLQKSPDQTAAMATIAAVLYHKMEYFFWCGFYRVDGQRLIVGPYQGPAACQVLEGRGVCLAAAEQNQTLVVPDVHKFPGHIACDSRSLSEIVVPVRDANGRITAVLDVDSKELNSFDETDAASLEQITALLSRF</sequence>
<dbReference type="InterPro" id="IPR051330">
    <property type="entry name" value="Phosphatase_reg/MetRdx"/>
</dbReference>
<dbReference type="PROSITE" id="PS01320">
    <property type="entry name" value="UPF0067"/>
    <property type="match status" value="1"/>
</dbReference>
<evidence type="ECO:0000259" key="2">
    <source>
        <dbReference type="Pfam" id="PF13185"/>
    </source>
</evidence>
<dbReference type="PATRIC" id="fig|1678841.3.peg.2645"/>
<protein>
    <submittedName>
        <fullName evidence="3">GAF domain-containing protein, putative methionine-R-sulfoxide reductase</fullName>
    </submittedName>
</protein>
<reference evidence="3" key="1">
    <citation type="journal article" date="2015" name="Genome Announc.">
        <title>Draft Genome Sequence of Bacteroidales Strain TBC1, a Novel Isolate from a Methanogenic Wastewater Treatment System.</title>
        <authorList>
            <person name="Tourlousse D.M."/>
            <person name="Matsuura N."/>
            <person name="Sun L."/>
            <person name="Toyonaga M."/>
            <person name="Kuroda K."/>
            <person name="Ohashi A."/>
            <person name="Cruz R."/>
            <person name="Yamaguchi T."/>
            <person name="Sekiguchi Y."/>
        </authorList>
    </citation>
    <scope>NUCLEOTIDE SEQUENCE [LARGE SCALE GENOMIC DNA]</scope>
    <source>
        <strain evidence="3">TBC1</strain>
    </source>
</reference>
<dbReference type="InterPro" id="IPR029016">
    <property type="entry name" value="GAF-like_dom_sf"/>
</dbReference>
<dbReference type="OrthoDB" id="9796252at2"/>
<proteinExistence type="inferred from homology"/>
<dbReference type="RefSeq" id="WP_062042578.1">
    <property type="nucleotide sequence ID" value="NZ_DF968182.1"/>
</dbReference>
<evidence type="ECO:0000256" key="1">
    <source>
        <dbReference type="ARBA" id="ARBA00038454"/>
    </source>
</evidence>
<name>A0A0S7C424_9BACT</name>
<accession>A0A0S7C424</accession>
<dbReference type="GO" id="GO:0005829">
    <property type="term" value="C:cytosol"/>
    <property type="evidence" value="ECO:0007669"/>
    <property type="project" value="TreeGrafter"/>
</dbReference>
<dbReference type="InterPro" id="IPR003018">
    <property type="entry name" value="GAF"/>
</dbReference>
<evidence type="ECO:0000313" key="4">
    <source>
        <dbReference type="Proteomes" id="UP000053091"/>
    </source>
</evidence>
<dbReference type="GO" id="GO:0033745">
    <property type="term" value="F:L-methionine-(R)-S-oxide reductase activity"/>
    <property type="evidence" value="ECO:0007669"/>
    <property type="project" value="TreeGrafter"/>
</dbReference>
<dbReference type="InterPro" id="IPR000614">
    <property type="entry name" value="FRMsr_CS"/>
</dbReference>
<dbReference type="Gene3D" id="3.30.450.40">
    <property type="match status" value="1"/>
</dbReference>
<dbReference type="PANTHER" id="PTHR21021:SF15">
    <property type="entry name" value="FREE METHIONINE-R-SULFOXIDE REDUCTASE"/>
    <property type="match status" value="1"/>
</dbReference>
<dbReference type="AlphaFoldDB" id="A0A0S7C424"/>
<dbReference type="FunFam" id="3.30.450.40:FF:000008">
    <property type="entry name" value="GAF domain-containing proteins"/>
    <property type="match status" value="1"/>
</dbReference>
<keyword evidence="4" id="KW-1185">Reference proteome</keyword>
<dbReference type="EMBL" id="DF968182">
    <property type="protein sequence ID" value="GAP44198.1"/>
    <property type="molecule type" value="Genomic_DNA"/>
</dbReference>
<organism evidence="3">
    <name type="scientific">Lentimicrobium saccharophilum</name>
    <dbReference type="NCBI Taxonomy" id="1678841"/>
    <lineage>
        <taxon>Bacteria</taxon>
        <taxon>Pseudomonadati</taxon>
        <taxon>Bacteroidota</taxon>
        <taxon>Bacteroidia</taxon>
        <taxon>Bacteroidales</taxon>
        <taxon>Lentimicrobiaceae</taxon>
        <taxon>Lentimicrobium</taxon>
    </lineage>
</organism>
<dbReference type="PANTHER" id="PTHR21021">
    <property type="entry name" value="GAF/PUTATIVE CYTOSKELETAL PROTEIN"/>
    <property type="match status" value="1"/>
</dbReference>
<dbReference type="Proteomes" id="UP000053091">
    <property type="component" value="Unassembled WGS sequence"/>
</dbReference>